<dbReference type="PRINTS" id="PR00344">
    <property type="entry name" value="BCTRLSENSOR"/>
</dbReference>
<dbReference type="RefSeq" id="WP_386812619.1">
    <property type="nucleotide sequence ID" value="NZ_JBHTIH010000004.1"/>
</dbReference>
<dbReference type="SUPFAM" id="SSF55785">
    <property type="entry name" value="PYP-like sensor domain (PAS domain)"/>
    <property type="match status" value="1"/>
</dbReference>
<sequence length="353" mass="37720">MPPEPPFAPAPDLDTLTTPLAWTDAAGVIAGSNQAFPRWLGVSARRLHGAPLAALDPDGRLAAALARLARSDAPLRLRRVRLRFGDGDEHFADLWLSRCDGGGGLLEAHPVDEFPGDDPALLLPSALSASLKGLAHELRNPLAGLKGAAQLLARRLDPAADDGGVSRELVALIDSEVARLTALLDQLLTPAPPRAHAPLNIHAVLERVLRLAESDAGWAVRLLRDYDPSLPELNGDPDRLVQAVWNLVRNAIEAGATHVTLRTRAEHGLRIGDELHPIALRLEISDDGRGVPEELAEQLFLPLVSGRAEGSGLGLALAQQVAREHRGSLAYRSRPGHTVFALLLPMQNGEPEA</sequence>
<dbReference type="Pfam" id="PF02518">
    <property type="entry name" value="HATPase_c"/>
    <property type="match status" value="1"/>
</dbReference>
<dbReference type="InterPro" id="IPR036097">
    <property type="entry name" value="HisK_dim/P_sf"/>
</dbReference>
<dbReference type="SMART" id="SM00388">
    <property type="entry name" value="HisKA"/>
    <property type="match status" value="1"/>
</dbReference>
<accession>A0ABW2YMF2</accession>
<evidence type="ECO:0000256" key="8">
    <source>
        <dbReference type="ARBA" id="ARBA00023012"/>
    </source>
</evidence>
<organism evidence="10 11">
    <name type="scientific">Lysobacter koreensis</name>
    <dbReference type="NCBI Taxonomy" id="266122"/>
    <lineage>
        <taxon>Bacteria</taxon>
        <taxon>Pseudomonadati</taxon>
        <taxon>Pseudomonadota</taxon>
        <taxon>Gammaproteobacteria</taxon>
        <taxon>Lysobacterales</taxon>
        <taxon>Lysobacteraceae</taxon>
        <taxon>Lysobacter</taxon>
    </lineage>
</organism>
<dbReference type="PANTHER" id="PTHR43065:SF16">
    <property type="entry name" value="SENSORY HISTIDINE KINASE_PHOSPHATASE NTRB"/>
    <property type="match status" value="1"/>
</dbReference>
<reference evidence="11" key="1">
    <citation type="journal article" date="2019" name="Int. J. Syst. Evol. Microbiol.">
        <title>The Global Catalogue of Microorganisms (GCM) 10K type strain sequencing project: providing services to taxonomists for standard genome sequencing and annotation.</title>
        <authorList>
            <consortium name="The Broad Institute Genomics Platform"/>
            <consortium name="The Broad Institute Genome Sequencing Center for Infectious Disease"/>
            <person name="Wu L."/>
            <person name="Ma J."/>
        </authorList>
    </citation>
    <scope>NUCLEOTIDE SEQUENCE [LARGE SCALE GENOMIC DNA]</scope>
    <source>
        <strain evidence="11">CCUG 55491</strain>
    </source>
</reference>
<gene>
    <name evidence="10" type="ORF">ACFQZQ_09870</name>
</gene>
<evidence type="ECO:0000256" key="1">
    <source>
        <dbReference type="ARBA" id="ARBA00000085"/>
    </source>
</evidence>
<evidence type="ECO:0000259" key="9">
    <source>
        <dbReference type="PROSITE" id="PS50109"/>
    </source>
</evidence>
<protein>
    <recommendedName>
        <fullName evidence="2">histidine kinase</fullName>
        <ecNumber evidence="2">2.7.13.3</ecNumber>
    </recommendedName>
</protein>
<evidence type="ECO:0000256" key="2">
    <source>
        <dbReference type="ARBA" id="ARBA00012438"/>
    </source>
</evidence>
<keyword evidence="6" id="KW-0418">Kinase</keyword>
<dbReference type="InterPro" id="IPR005467">
    <property type="entry name" value="His_kinase_dom"/>
</dbReference>
<comment type="caution">
    <text evidence="10">The sequence shown here is derived from an EMBL/GenBank/DDBJ whole genome shotgun (WGS) entry which is preliminary data.</text>
</comment>
<evidence type="ECO:0000313" key="11">
    <source>
        <dbReference type="Proteomes" id="UP001597090"/>
    </source>
</evidence>
<evidence type="ECO:0000256" key="5">
    <source>
        <dbReference type="ARBA" id="ARBA00022741"/>
    </source>
</evidence>
<dbReference type="InterPro" id="IPR036890">
    <property type="entry name" value="HATPase_C_sf"/>
</dbReference>
<evidence type="ECO:0000313" key="10">
    <source>
        <dbReference type="EMBL" id="MFD0739584.1"/>
    </source>
</evidence>
<keyword evidence="7" id="KW-0067">ATP-binding</keyword>
<keyword evidence="4" id="KW-0808">Transferase</keyword>
<dbReference type="Gene3D" id="1.10.287.130">
    <property type="match status" value="1"/>
</dbReference>
<dbReference type="InterPro" id="IPR003594">
    <property type="entry name" value="HATPase_dom"/>
</dbReference>
<dbReference type="Pfam" id="PF00512">
    <property type="entry name" value="HisKA"/>
    <property type="match status" value="1"/>
</dbReference>
<keyword evidence="3" id="KW-0597">Phosphoprotein</keyword>
<dbReference type="PANTHER" id="PTHR43065">
    <property type="entry name" value="SENSOR HISTIDINE KINASE"/>
    <property type="match status" value="1"/>
</dbReference>
<name>A0ABW2YMF2_9GAMM</name>
<evidence type="ECO:0000256" key="3">
    <source>
        <dbReference type="ARBA" id="ARBA00022553"/>
    </source>
</evidence>
<dbReference type="SMART" id="SM00387">
    <property type="entry name" value="HATPase_c"/>
    <property type="match status" value="1"/>
</dbReference>
<keyword evidence="8" id="KW-0902">Two-component regulatory system</keyword>
<evidence type="ECO:0000256" key="6">
    <source>
        <dbReference type="ARBA" id="ARBA00022777"/>
    </source>
</evidence>
<dbReference type="Gene3D" id="3.30.565.10">
    <property type="entry name" value="Histidine kinase-like ATPase, C-terminal domain"/>
    <property type="match status" value="1"/>
</dbReference>
<dbReference type="InterPro" id="IPR003661">
    <property type="entry name" value="HisK_dim/P_dom"/>
</dbReference>
<dbReference type="PROSITE" id="PS50109">
    <property type="entry name" value="HIS_KIN"/>
    <property type="match status" value="1"/>
</dbReference>
<proteinExistence type="predicted"/>
<dbReference type="SUPFAM" id="SSF55874">
    <property type="entry name" value="ATPase domain of HSP90 chaperone/DNA topoisomerase II/histidine kinase"/>
    <property type="match status" value="1"/>
</dbReference>
<keyword evidence="11" id="KW-1185">Reference proteome</keyword>
<evidence type="ECO:0000256" key="4">
    <source>
        <dbReference type="ARBA" id="ARBA00022679"/>
    </source>
</evidence>
<dbReference type="Proteomes" id="UP001597090">
    <property type="component" value="Unassembled WGS sequence"/>
</dbReference>
<dbReference type="Gene3D" id="3.30.450.20">
    <property type="entry name" value="PAS domain"/>
    <property type="match status" value="1"/>
</dbReference>
<dbReference type="EMBL" id="JBHTIH010000004">
    <property type="protein sequence ID" value="MFD0739584.1"/>
    <property type="molecule type" value="Genomic_DNA"/>
</dbReference>
<dbReference type="InterPro" id="IPR035965">
    <property type="entry name" value="PAS-like_dom_sf"/>
</dbReference>
<comment type="catalytic activity">
    <reaction evidence="1">
        <text>ATP + protein L-histidine = ADP + protein N-phospho-L-histidine.</text>
        <dbReference type="EC" id="2.7.13.3"/>
    </reaction>
</comment>
<dbReference type="InterPro" id="IPR004358">
    <property type="entry name" value="Sig_transdc_His_kin-like_C"/>
</dbReference>
<evidence type="ECO:0000256" key="7">
    <source>
        <dbReference type="ARBA" id="ARBA00022840"/>
    </source>
</evidence>
<dbReference type="EC" id="2.7.13.3" evidence="2"/>
<dbReference type="CDD" id="cd00082">
    <property type="entry name" value="HisKA"/>
    <property type="match status" value="1"/>
</dbReference>
<dbReference type="SUPFAM" id="SSF47384">
    <property type="entry name" value="Homodimeric domain of signal transducing histidine kinase"/>
    <property type="match status" value="1"/>
</dbReference>
<feature type="domain" description="Histidine kinase" evidence="9">
    <location>
        <begin position="133"/>
        <end position="348"/>
    </location>
</feature>
<keyword evidence="5" id="KW-0547">Nucleotide-binding</keyword>